<accession>A0ABP0GCV9</accession>
<feature type="region of interest" description="Disordered" evidence="2">
    <location>
        <begin position="27"/>
        <end position="61"/>
    </location>
</feature>
<evidence type="ECO:0000256" key="3">
    <source>
        <dbReference type="SAM" id="Phobius"/>
    </source>
</evidence>
<feature type="signal peptide" evidence="4">
    <location>
        <begin position="1"/>
        <end position="22"/>
    </location>
</feature>
<keyword evidence="1" id="KW-0175">Coiled coil</keyword>
<feature type="region of interest" description="Disordered" evidence="2">
    <location>
        <begin position="277"/>
        <end position="312"/>
    </location>
</feature>
<proteinExistence type="predicted"/>
<comment type="caution">
    <text evidence="5">The sequence shown here is derived from an EMBL/GenBank/DDBJ whole genome shotgun (WGS) entry which is preliminary data.</text>
</comment>
<keyword evidence="4" id="KW-0732">Signal</keyword>
<gene>
    <name evidence="5" type="ORF">CVLEPA_LOCUS21592</name>
</gene>
<dbReference type="Proteomes" id="UP001642483">
    <property type="component" value="Unassembled WGS sequence"/>
</dbReference>
<keyword evidence="3" id="KW-0472">Membrane</keyword>
<evidence type="ECO:0000256" key="1">
    <source>
        <dbReference type="SAM" id="Coils"/>
    </source>
</evidence>
<keyword evidence="6" id="KW-1185">Reference proteome</keyword>
<keyword evidence="3" id="KW-0812">Transmembrane</keyword>
<keyword evidence="3" id="KW-1133">Transmembrane helix</keyword>
<evidence type="ECO:0000313" key="5">
    <source>
        <dbReference type="EMBL" id="CAK8689616.1"/>
    </source>
</evidence>
<feature type="coiled-coil region" evidence="1">
    <location>
        <begin position="134"/>
        <end position="161"/>
    </location>
</feature>
<name>A0ABP0GCV9_CLALP</name>
<feature type="compositionally biased region" description="Polar residues" evidence="2">
    <location>
        <begin position="283"/>
        <end position="312"/>
    </location>
</feature>
<organism evidence="5 6">
    <name type="scientific">Clavelina lepadiformis</name>
    <name type="common">Light-bulb sea squirt</name>
    <name type="synonym">Ascidia lepadiformis</name>
    <dbReference type="NCBI Taxonomy" id="159417"/>
    <lineage>
        <taxon>Eukaryota</taxon>
        <taxon>Metazoa</taxon>
        <taxon>Chordata</taxon>
        <taxon>Tunicata</taxon>
        <taxon>Ascidiacea</taxon>
        <taxon>Aplousobranchia</taxon>
        <taxon>Clavelinidae</taxon>
        <taxon>Clavelina</taxon>
    </lineage>
</organism>
<feature type="region of interest" description="Disordered" evidence="2">
    <location>
        <begin position="217"/>
        <end position="259"/>
    </location>
</feature>
<feature type="chain" id="PRO_5045163022" evidence="4">
    <location>
        <begin position="23"/>
        <end position="312"/>
    </location>
</feature>
<feature type="compositionally biased region" description="Low complexity" evidence="2">
    <location>
        <begin position="229"/>
        <end position="238"/>
    </location>
</feature>
<evidence type="ECO:0000313" key="6">
    <source>
        <dbReference type="Proteomes" id="UP001642483"/>
    </source>
</evidence>
<reference evidence="5 6" key="1">
    <citation type="submission" date="2024-02" db="EMBL/GenBank/DDBJ databases">
        <authorList>
            <person name="Daric V."/>
            <person name="Darras S."/>
        </authorList>
    </citation>
    <scope>NUCLEOTIDE SEQUENCE [LARGE SCALE GENOMIC DNA]</scope>
</reference>
<protein>
    <submittedName>
        <fullName evidence="5">Uncharacterized protein</fullName>
    </submittedName>
</protein>
<evidence type="ECO:0000256" key="2">
    <source>
        <dbReference type="SAM" id="MobiDB-lite"/>
    </source>
</evidence>
<dbReference type="EMBL" id="CAWYQH010000108">
    <property type="protein sequence ID" value="CAK8689616.1"/>
    <property type="molecule type" value="Genomic_DNA"/>
</dbReference>
<sequence length="312" mass="34981">MAYKELSLLVFILLGVILTSKADRSETGRKSSLSEKSSLLAKNKKNEKTQNDTVGRKLNSKMSSRKEMMADIASAVVRKAFQAKAKQDYACSPEQYYDGGTGKCEDCEALCKKFSPKMCRVNCPATYTAVKYHIPDMVEHVDRLEDKYSKLENQILAIENSNLQTLRQFDEMKRNGDELESEIETLRIWLIVVTAILAVIAFLVIWLICRCLRAKKKPGKEGQHPTSPPSYTTESSKSIDSLPDNPDTKSSNEFTKDETTPLNISFPCIQETQEIRKDPIITSPVNDDSFTVVTSGPQPYTQAACNDTQPKT</sequence>
<feature type="transmembrane region" description="Helical" evidence="3">
    <location>
        <begin position="188"/>
        <end position="209"/>
    </location>
</feature>
<evidence type="ECO:0000256" key="4">
    <source>
        <dbReference type="SAM" id="SignalP"/>
    </source>
</evidence>